<evidence type="ECO:0000256" key="4">
    <source>
        <dbReference type="ARBA" id="ARBA00022768"/>
    </source>
</evidence>
<proteinExistence type="predicted"/>
<comment type="caution">
    <text evidence="8">The sequence shown here is derived from an EMBL/GenBank/DDBJ whole genome shotgun (WGS) entry which is preliminary data.</text>
</comment>
<dbReference type="AlphaFoldDB" id="K2MVF4"/>
<comment type="function">
    <text evidence="6">Displays methyltransferase, positive regulation of the poly(A) polymerase and transcription elongation activities. Involved in the modification of both mRNA ends and in intermediate and late gene positive transcription elongation. At the mRNAs 5' end, methylates the ribose 2' OH group of the first transcribed nucleotide, thereby producing a 2'-O-methylpurine cap. At the 3' end, functions as a processivity factor which stimulates the activity of the viral poly(A) polymerase OPG063 that creates mRNA's poly(A) tail. In the presence of OPG102, OPG063 does not dissociate from the RNA allowing tail elongation to around 250 adenylates.</text>
</comment>
<dbReference type="Pfam" id="PF01358">
    <property type="entry name" value="PARP_regulatory"/>
    <property type="match status" value="1"/>
</dbReference>
<gene>
    <name evidence="8" type="ORF">MOQ_006545</name>
</gene>
<evidence type="ECO:0000256" key="6">
    <source>
        <dbReference type="ARBA" id="ARBA00034661"/>
    </source>
</evidence>
<evidence type="ECO:0000256" key="7">
    <source>
        <dbReference type="ARBA" id="ARBA00046511"/>
    </source>
</evidence>
<accession>K2MVF4</accession>
<keyword evidence="4" id="KW-0251">Elongation factor</keyword>
<protein>
    <recommendedName>
        <fullName evidence="3">Cap-specific mRNA (nucleoside-2'-O-)-methyltransferase</fullName>
        <ecNumber evidence="2">2.1.1.57</ecNumber>
    </recommendedName>
</protein>
<dbReference type="SUPFAM" id="SSF53335">
    <property type="entry name" value="S-adenosyl-L-methionine-dependent methyltransferases"/>
    <property type="match status" value="1"/>
</dbReference>
<dbReference type="InterPro" id="IPR029063">
    <property type="entry name" value="SAM-dependent_MTases_sf"/>
</dbReference>
<evidence type="ECO:0000256" key="5">
    <source>
        <dbReference type="ARBA" id="ARBA00022917"/>
    </source>
</evidence>
<comment type="subcellular location">
    <subcellularLocation>
        <location evidence="1">Virion</location>
    </subcellularLocation>
</comment>
<evidence type="ECO:0000313" key="8">
    <source>
        <dbReference type="EMBL" id="EKF29659.1"/>
    </source>
</evidence>
<keyword evidence="5" id="KW-0648">Protein biosynthesis</keyword>
<dbReference type="InterPro" id="IPR025804">
    <property type="entry name" value="Pox/kineto_cap_MeTfrase"/>
</dbReference>
<dbReference type="OrthoDB" id="270189at2759"/>
<dbReference type="EC" id="2.1.1.57" evidence="2"/>
<organism evidence="8 9">
    <name type="scientific">Trypanosoma cruzi marinkellei</name>
    <dbReference type="NCBI Taxonomy" id="85056"/>
    <lineage>
        <taxon>Eukaryota</taxon>
        <taxon>Discoba</taxon>
        <taxon>Euglenozoa</taxon>
        <taxon>Kinetoplastea</taxon>
        <taxon>Metakinetoplastina</taxon>
        <taxon>Trypanosomatida</taxon>
        <taxon>Trypanosomatidae</taxon>
        <taxon>Trypanosoma</taxon>
        <taxon>Schizotrypanum</taxon>
    </lineage>
</organism>
<dbReference type="InterPro" id="IPR000176">
    <property type="entry name" value="mRNA_MeTrfase-like"/>
</dbReference>
<dbReference type="FunFam" id="3.40.50.150:FF:000744">
    <property type="entry name" value="Poly A polymerase regulatory subunit, putative"/>
    <property type="match status" value="1"/>
</dbReference>
<dbReference type="CDD" id="cd20760">
    <property type="entry name" value="capping_2-OMTase_Mimiviridae"/>
    <property type="match status" value="1"/>
</dbReference>
<evidence type="ECO:0000256" key="1">
    <source>
        <dbReference type="ARBA" id="ARBA00004328"/>
    </source>
</evidence>
<dbReference type="GO" id="GO:0004483">
    <property type="term" value="F:methyltransferase cap1 activity"/>
    <property type="evidence" value="ECO:0007669"/>
    <property type="project" value="UniProtKB-EC"/>
</dbReference>
<reference evidence="8 9" key="1">
    <citation type="journal article" date="2012" name="BMC Genomics">
        <title>Comparative genomic analysis of human infective Trypanosoma cruzi lineages with the bat-restricted subspecies T. cruzi marinkellei.</title>
        <authorList>
            <person name="Franzen O."/>
            <person name="Talavera-Lopez C."/>
            <person name="Ochaya S."/>
            <person name="Butler C.E."/>
            <person name="Messenger L.A."/>
            <person name="Lewis M.D."/>
            <person name="Llewellyn M.S."/>
            <person name="Marinkelle C.J."/>
            <person name="Tyler K.M."/>
            <person name="Miles M.A."/>
            <person name="Andersson B."/>
        </authorList>
    </citation>
    <scope>NUCLEOTIDE SEQUENCE [LARGE SCALE GENOMIC DNA]</scope>
    <source>
        <strain evidence="8 9">B7</strain>
    </source>
</reference>
<comment type="subunit">
    <text evidence="7">Interacts with poly(A) polymerase catalytic subunit OPG063. Interacts with OPG109 and OPG123; these interactions might help linking transcription to capping and polyadenylation.</text>
</comment>
<dbReference type="GO" id="GO:0003746">
    <property type="term" value="F:translation elongation factor activity"/>
    <property type="evidence" value="ECO:0007669"/>
    <property type="project" value="UniProtKB-KW"/>
</dbReference>
<sequence length="414" mass="47196">MKFPASRLLTDESPRRAYVPSRAASLENFLVKGLHFGQRKLLLSEIEFLSAYLESQKKSAKPLLVVYAGAARGTHLPFLFKLFERVKFVLIDPAPFCTSVQELAKDGKGGPILELLEEYCTDELCLRLSRSYRSNYNIILISDIRSGEPVNQSNKENTVMIMRDNEMQRSWCWSLKAEAALLKFHPPYPRCKDTASRYYDASDDTPDSVEYFDGNRLFGVWAPKSSSEVRLCVAGPFIPGAKVSMRKYDCTVHEEQCYFYNTEGRYARDCEAEKEILERYLKLNSGAYSGGVVSLSNDISKFLNFPLFAPLEPSFTENDARWLALIYSTRDPKCEELFEPLRGLMTLDVVQNLVKTYRNESSVPLNVTVGPTTLTRDFWKVMCTGNLVEAYGLPRLPWRFASQIVSRKSKRTSL</sequence>
<dbReference type="Gene3D" id="3.40.50.150">
    <property type="entry name" value="Vaccinia Virus protein VP39"/>
    <property type="match status" value="1"/>
</dbReference>
<evidence type="ECO:0000256" key="2">
    <source>
        <dbReference type="ARBA" id="ARBA00011923"/>
    </source>
</evidence>
<dbReference type="PROSITE" id="PS51612">
    <property type="entry name" value="SAM_MT_2O_PK"/>
    <property type="match status" value="1"/>
</dbReference>
<evidence type="ECO:0000313" key="9">
    <source>
        <dbReference type="Proteomes" id="UP000007350"/>
    </source>
</evidence>
<dbReference type="EMBL" id="AHKC01012809">
    <property type="protein sequence ID" value="EKF29659.1"/>
    <property type="molecule type" value="Genomic_DNA"/>
</dbReference>
<name>K2MVF4_TRYCR</name>
<dbReference type="Proteomes" id="UP000007350">
    <property type="component" value="Unassembled WGS sequence"/>
</dbReference>
<evidence type="ECO:0000256" key="3">
    <source>
        <dbReference type="ARBA" id="ARBA00015701"/>
    </source>
</evidence>
<keyword evidence="9" id="KW-1185">Reference proteome</keyword>
<dbReference type="GO" id="GO:0006370">
    <property type="term" value="P:7-methylguanosine mRNA capping"/>
    <property type="evidence" value="ECO:0007669"/>
    <property type="project" value="InterPro"/>
</dbReference>